<feature type="transmembrane region" description="Helical" evidence="1">
    <location>
        <begin position="29"/>
        <end position="50"/>
    </location>
</feature>
<organism evidence="2">
    <name type="scientific">Brassica oleracea</name>
    <name type="common">Wild cabbage</name>
    <dbReference type="NCBI Taxonomy" id="3712"/>
    <lineage>
        <taxon>Eukaryota</taxon>
        <taxon>Viridiplantae</taxon>
        <taxon>Streptophyta</taxon>
        <taxon>Embryophyta</taxon>
        <taxon>Tracheophyta</taxon>
        <taxon>Spermatophyta</taxon>
        <taxon>Magnoliopsida</taxon>
        <taxon>eudicotyledons</taxon>
        <taxon>Gunneridae</taxon>
        <taxon>Pentapetalae</taxon>
        <taxon>rosids</taxon>
        <taxon>malvids</taxon>
        <taxon>Brassicales</taxon>
        <taxon>Brassicaceae</taxon>
        <taxon>Brassiceae</taxon>
        <taxon>Brassica</taxon>
    </lineage>
</organism>
<keyword evidence="1" id="KW-1133">Transmembrane helix</keyword>
<name>A0A3P6ACF2_BRAOL</name>
<dbReference type="PANTHER" id="PTHR45274:SF2">
    <property type="entry name" value="NAD(P)-BINDING ROSSMANN-FOLD SUPERFAMILY PROTEIN"/>
    <property type="match status" value="1"/>
</dbReference>
<accession>A0A3P6ACF2</accession>
<dbReference type="GO" id="GO:0016020">
    <property type="term" value="C:membrane"/>
    <property type="evidence" value="ECO:0007669"/>
    <property type="project" value="TreeGrafter"/>
</dbReference>
<keyword evidence="1" id="KW-0472">Membrane</keyword>
<evidence type="ECO:0000256" key="1">
    <source>
        <dbReference type="SAM" id="Phobius"/>
    </source>
</evidence>
<keyword evidence="1" id="KW-0812">Transmembrane</keyword>
<dbReference type="AlphaFoldDB" id="A0A3P6ACF2"/>
<reference evidence="2" key="1">
    <citation type="submission" date="2018-11" db="EMBL/GenBank/DDBJ databases">
        <authorList>
            <consortium name="Genoscope - CEA"/>
            <person name="William W."/>
        </authorList>
    </citation>
    <scope>NUCLEOTIDE SEQUENCE</scope>
</reference>
<dbReference type="PANTHER" id="PTHR45274">
    <property type="entry name" value="NAD(P)-BINDING ROSSMANN-FOLD SUPERFAMILY PROTEIN"/>
    <property type="match status" value="1"/>
</dbReference>
<protein>
    <submittedName>
        <fullName evidence="2">Uncharacterized protein</fullName>
    </submittedName>
</protein>
<evidence type="ECO:0000313" key="2">
    <source>
        <dbReference type="EMBL" id="VDC85144.1"/>
    </source>
</evidence>
<gene>
    <name evidence="2" type="ORF">BOLC3T12723H</name>
</gene>
<proteinExistence type="predicted"/>
<dbReference type="EMBL" id="LR031872">
    <property type="protein sequence ID" value="VDC85144.1"/>
    <property type="molecule type" value="Genomic_DNA"/>
</dbReference>
<sequence length="66" mass="7725">MQKRVSSERCAGLTIIAASHNLKEAWISYQPVLLVMYLLQYMPFLGFWLMDKIRFSVECFSSEISF</sequence>